<dbReference type="Pfam" id="PF00932">
    <property type="entry name" value="LTD"/>
    <property type="match status" value="1"/>
</dbReference>
<dbReference type="InterPro" id="IPR001322">
    <property type="entry name" value="Lamin_tail_dom"/>
</dbReference>
<evidence type="ECO:0000259" key="1">
    <source>
        <dbReference type="PROSITE" id="PS51841"/>
    </source>
</evidence>
<dbReference type="InterPro" id="IPR013320">
    <property type="entry name" value="ConA-like_dom_sf"/>
</dbReference>
<dbReference type="InterPro" id="IPR036415">
    <property type="entry name" value="Lamin_tail_dom_sf"/>
</dbReference>
<dbReference type="EMBL" id="UINC01013340">
    <property type="protein sequence ID" value="SVA57714.1"/>
    <property type="molecule type" value="Genomic_DNA"/>
</dbReference>
<gene>
    <name evidence="2" type="ORF">METZ01_LOCUS110568</name>
</gene>
<evidence type="ECO:0000313" key="2">
    <source>
        <dbReference type="EMBL" id="SVA57714.1"/>
    </source>
</evidence>
<dbReference type="Gene3D" id="2.60.40.10">
    <property type="entry name" value="Immunoglobulins"/>
    <property type="match status" value="1"/>
</dbReference>
<dbReference type="Pfam" id="PF13385">
    <property type="entry name" value="Laminin_G_3"/>
    <property type="match status" value="1"/>
</dbReference>
<dbReference type="SUPFAM" id="SSF49899">
    <property type="entry name" value="Concanavalin A-like lectins/glucanases"/>
    <property type="match status" value="1"/>
</dbReference>
<dbReference type="AlphaFoldDB" id="A0A381WZ02"/>
<dbReference type="Gene3D" id="2.160.20.10">
    <property type="entry name" value="Single-stranded right-handed beta-helix, Pectin lyase-like"/>
    <property type="match status" value="2"/>
</dbReference>
<dbReference type="InterPro" id="IPR012334">
    <property type="entry name" value="Pectin_lyas_fold"/>
</dbReference>
<sequence length="1048" mass="111488">TIIDGDSSGSVIKIDSSYTGNAVSYLIKNFTLTNGSGTQTNDQNEPIRGGAIYAATLNNNDMVNLDSLIIQNSTAYIGAGFYYHSCSGKITNTIIRNNSTPFEAAAGMINHGYPYFKNVTITNNTLNDGGNLLRFDSTPSGDTTVVNNTTFINNNLGSDGYALNIGWGSNVKIINSSFDEGQINIDGTDNSCVGTILYSNVPGGNDSIYSPGDLSNFTWGTGNIDVDPMFVDTANGNYHLLASSQLINAGHPDSTDSDGTVTDIGAYPYLNSYSGPTWYISESGNDTTATGTSTDPFRSIQAGINFSSDNDSITVAAGTYTENIIIDNKTIDIAGVDPNSTIINGNNTGSVIALHGSPNASKISGFTITGGTGIYTSDGEGGGIYIGLVSGGPVIDNCIVTGNSEGAFFFKGESTIMNTLIHGNDKSFTHYTTTTLLKNCTFVNQSAGSYLGDNVNLTYLNCIVMDENISSSGGSPSILNVSYSLFENGTNAFTLNPNDNLTWGPGNLDVVPMFMDTTNGDYTLQMDSPLIDAGHPDSTDADGTRADIGAYYYDQSGQPARVLGFVTTPTDSSEIILTWDALSPEPDHYAIYRHTDKNADFYSLNPHISSVAGNAITIIDDNQVTEDITYYYRIRGIAAEGDEGLLALLKHGRLGLDSTSLYMQSAYLTHTTGTGLDAGSSYTLEAFVRFPEFPTDPFYFLMFGNHSLQLVPLENDQARIDLHLSGTDYEGIVIADTSWHHVALTTNGSTTTLWVDGYAAINATAVFTVNNRMLQFGNSSASTSLSIRIDDARLSNSVRYSSGFIPVAGFSVDANTLGYWAFDEGSTDEQTPATYDRSGNGLHLSIEHEGSDVVAWYAGVPVVDISSSPLVINEIMQNPSEVSDPQGEWIEIYNTYFTPLYLKDYVLSDDGSDDHTIASAVVVPAGGYAVLASNADTATNASLIANYEFSGFSLGNSNDEVLLSDPNGVEIDRVAYDNGTTFPDPSGASMELIAPHYDNSLGNSWTVAVTEYGAGDLGSPGRRNDAFSGAIVLSDSVFSFGGAVEGNE</sequence>
<protein>
    <recommendedName>
        <fullName evidence="1">LTD domain-containing protein</fullName>
    </recommendedName>
</protein>
<dbReference type="SUPFAM" id="SSF51126">
    <property type="entry name" value="Pectin lyase-like"/>
    <property type="match status" value="2"/>
</dbReference>
<proteinExistence type="predicted"/>
<organism evidence="2">
    <name type="scientific">marine metagenome</name>
    <dbReference type="NCBI Taxonomy" id="408172"/>
    <lineage>
        <taxon>unclassified sequences</taxon>
        <taxon>metagenomes</taxon>
        <taxon>ecological metagenomes</taxon>
    </lineage>
</organism>
<dbReference type="SUPFAM" id="SSF74853">
    <property type="entry name" value="Lamin A/C globular tail domain"/>
    <property type="match status" value="1"/>
</dbReference>
<reference evidence="2" key="1">
    <citation type="submission" date="2018-05" db="EMBL/GenBank/DDBJ databases">
        <authorList>
            <person name="Lanie J.A."/>
            <person name="Ng W.-L."/>
            <person name="Kazmierczak K.M."/>
            <person name="Andrzejewski T.M."/>
            <person name="Davidsen T.M."/>
            <person name="Wayne K.J."/>
            <person name="Tettelin H."/>
            <person name="Glass J.I."/>
            <person name="Rusch D."/>
            <person name="Podicherti R."/>
            <person name="Tsui H.-C.T."/>
            <person name="Winkler M.E."/>
        </authorList>
    </citation>
    <scope>NUCLEOTIDE SEQUENCE</scope>
</reference>
<accession>A0A381WZ02</accession>
<dbReference type="InterPro" id="IPR011050">
    <property type="entry name" value="Pectin_lyase_fold/virulence"/>
</dbReference>
<feature type="non-terminal residue" evidence="2">
    <location>
        <position position="1048"/>
    </location>
</feature>
<name>A0A381WZ02_9ZZZZ</name>
<dbReference type="InterPro" id="IPR013783">
    <property type="entry name" value="Ig-like_fold"/>
</dbReference>
<feature type="domain" description="LTD" evidence="1">
    <location>
        <begin position="849"/>
        <end position="978"/>
    </location>
</feature>
<dbReference type="Gene3D" id="2.60.40.1260">
    <property type="entry name" value="Lamin Tail domain"/>
    <property type="match status" value="1"/>
</dbReference>
<feature type="non-terminal residue" evidence="2">
    <location>
        <position position="1"/>
    </location>
</feature>
<dbReference type="PROSITE" id="PS51841">
    <property type="entry name" value="LTD"/>
    <property type="match status" value="1"/>
</dbReference>